<dbReference type="GO" id="GO:0005524">
    <property type="term" value="F:ATP binding"/>
    <property type="evidence" value="ECO:0007669"/>
    <property type="project" value="InterPro"/>
</dbReference>
<feature type="domain" description="Protein kinase" evidence="1">
    <location>
        <begin position="63"/>
        <end position="252"/>
    </location>
</feature>
<dbReference type="PROSITE" id="PS50011">
    <property type="entry name" value="PROTEIN_KINASE_DOM"/>
    <property type="match status" value="1"/>
</dbReference>
<dbReference type="Gene3D" id="1.10.510.10">
    <property type="entry name" value="Transferase(Phosphotransferase) domain 1"/>
    <property type="match status" value="1"/>
</dbReference>
<dbReference type="AlphaFoldDB" id="A0A6A7C7K9"/>
<reference evidence="2" key="1">
    <citation type="journal article" date="2020" name="Stud. Mycol.">
        <title>101 Dothideomycetes genomes: a test case for predicting lifestyles and emergence of pathogens.</title>
        <authorList>
            <person name="Haridas S."/>
            <person name="Albert R."/>
            <person name="Binder M."/>
            <person name="Bloem J."/>
            <person name="Labutti K."/>
            <person name="Salamov A."/>
            <person name="Andreopoulos B."/>
            <person name="Baker S."/>
            <person name="Barry K."/>
            <person name="Bills G."/>
            <person name="Bluhm B."/>
            <person name="Cannon C."/>
            <person name="Castanera R."/>
            <person name="Culley D."/>
            <person name="Daum C."/>
            <person name="Ezra D."/>
            <person name="Gonzalez J."/>
            <person name="Henrissat B."/>
            <person name="Kuo A."/>
            <person name="Liang C."/>
            <person name="Lipzen A."/>
            <person name="Lutzoni F."/>
            <person name="Magnuson J."/>
            <person name="Mondo S."/>
            <person name="Nolan M."/>
            <person name="Ohm R."/>
            <person name="Pangilinan J."/>
            <person name="Park H.-J."/>
            <person name="Ramirez L."/>
            <person name="Alfaro M."/>
            <person name="Sun H."/>
            <person name="Tritt A."/>
            <person name="Yoshinaga Y."/>
            <person name="Zwiers L.-H."/>
            <person name="Turgeon B."/>
            <person name="Goodwin S."/>
            <person name="Spatafora J."/>
            <person name="Crous P."/>
            <person name="Grigoriev I."/>
        </authorList>
    </citation>
    <scope>NUCLEOTIDE SEQUENCE</scope>
    <source>
        <strain evidence="2">CBS 480.64</strain>
    </source>
</reference>
<keyword evidence="3" id="KW-1185">Reference proteome</keyword>
<dbReference type="OrthoDB" id="4062651at2759"/>
<organism evidence="2 3">
    <name type="scientific">Piedraia hortae CBS 480.64</name>
    <dbReference type="NCBI Taxonomy" id="1314780"/>
    <lineage>
        <taxon>Eukaryota</taxon>
        <taxon>Fungi</taxon>
        <taxon>Dikarya</taxon>
        <taxon>Ascomycota</taxon>
        <taxon>Pezizomycotina</taxon>
        <taxon>Dothideomycetes</taxon>
        <taxon>Dothideomycetidae</taxon>
        <taxon>Capnodiales</taxon>
        <taxon>Piedraiaceae</taxon>
        <taxon>Piedraia</taxon>
    </lineage>
</organism>
<dbReference type="Proteomes" id="UP000799421">
    <property type="component" value="Unassembled WGS sequence"/>
</dbReference>
<name>A0A6A7C7K9_9PEZI</name>
<accession>A0A6A7C7K9</accession>
<dbReference type="GO" id="GO:0004672">
    <property type="term" value="F:protein kinase activity"/>
    <property type="evidence" value="ECO:0007669"/>
    <property type="project" value="InterPro"/>
</dbReference>
<dbReference type="Pfam" id="PF00069">
    <property type="entry name" value="Pkinase"/>
    <property type="match status" value="1"/>
</dbReference>
<evidence type="ECO:0000259" key="1">
    <source>
        <dbReference type="PROSITE" id="PS50011"/>
    </source>
</evidence>
<dbReference type="InterPro" id="IPR000719">
    <property type="entry name" value="Prot_kinase_dom"/>
</dbReference>
<proteinExistence type="predicted"/>
<dbReference type="SUPFAM" id="SSF56112">
    <property type="entry name" value="Protein kinase-like (PK-like)"/>
    <property type="match status" value="1"/>
</dbReference>
<dbReference type="EMBL" id="MU005963">
    <property type="protein sequence ID" value="KAF2863049.1"/>
    <property type="molecule type" value="Genomic_DNA"/>
</dbReference>
<protein>
    <recommendedName>
        <fullName evidence="1">Protein kinase domain-containing protein</fullName>
    </recommendedName>
</protein>
<evidence type="ECO:0000313" key="2">
    <source>
        <dbReference type="EMBL" id="KAF2863049.1"/>
    </source>
</evidence>
<sequence length="252" mass="27925">MQYAMDEGSRFVLHEVCGPNGEHAYTSVSAYIDGIAFCGRSVCRMEDLSDEDALQCLQTVPPECIYPKFDSGEFTLAPEFDKFRHFLKPPSYEWDDCQPGKTFVADCVLQEIHALELIRKNPQPALVSYHGCVVKADRVTHLCLEKYEASLDSILETSPGRIGFAEASNIIDQVEAGINHLHSLSLAHNDINEHNICLNMDKNPVIVDFDSCLPFGKPLTKGFSSQDCPTSSPDNDYAAISCLADLLLDNNC</sequence>
<gene>
    <name evidence="2" type="ORF">K470DRAFT_156087</name>
</gene>
<evidence type="ECO:0000313" key="3">
    <source>
        <dbReference type="Proteomes" id="UP000799421"/>
    </source>
</evidence>
<dbReference type="InterPro" id="IPR011009">
    <property type="entry name" value="Kinase-like_dom_sf"/>
</dbReference>